<keyword evidence="1" id="KW-0285">Flavoprotein</keyword>
<reference evidence="4" key="1">
    <citation type="submission" date="2014-01" db="EMBL/GenBank/DDBJ databases">
        <authorList>
            <person name="Brown-Elliot B."/>
            <person name="Wallace R."/>
            <person name="Lenaerts A."/>
            <person name="Ordway D."/>
            <person name="DeGroote M.A."/>
            <person name="Parker T."/>
            <person name="Sizemore C."/>
            <person name="Tallon L.J."/>
            <person name="Sadzewicz L.K."/>
            <person name="Sengamalay N."/>
            <person name="Fraser C.M."/>
            <person name="Hine E."/>
            <person name="Shefchek K.A."/>
            <person name="Das S.P."/>
            <person name="Tettelin H."/>
        </authorList>
    </citation>
    <scope>NUCLEOTIDE SEQUENCE [LARGE SCALE GENOMIC DNA]</scope>
    <source>
        <strain evidence="4">4042</strain>
    </source>
</reference>
<dbReference type="PATRIC" id="fig|1299334.3.peg.3166"/>
<organism evidence="4">
    <name type="scientific">Mycobacterium xenopi 4042</name>
    <dbReference type="NCBI Taxonomy" id="1299334"/>
    <lineage>
        <taxon>Bacteria</taxon>
        <taxon>Bacillati</taxon>
        <taxon>Actinomycetota</taxon>
        <taxon>Actinomycetes</taxon>
        <taxon>Mycobacteriales</taxon>
        <taxon>Mycobacteriaceae</taxon>
        <taxon>Mycobacterium</taxon>
    </lineage>
</organism>
<keyword evidence="2" id="KW-0560">Oxidoreductase</keyword>
<protein>
    <submittedName>
        <fullName evidence="4">Acyl-CoA dehydrogenase, C-terminal domain protein</fullName>
    </submittedName>
</protein>
<dbReference type="Gene3D" id="1.20.140.10">
    <property type="entry name" value="Butyryl-CoA Dehydrogenase, subunit A, domain 3"/>
    <property type="match status" value="1"/>
</dbReference>
<dbReference type="InterPro" id="IPR052161">
    <property type="entry name" value="Mycobact_Acyl-CoA_DH"/>
</dbReference>
<accession>X8CHH1</accession>
<dbReference type="GO" id="GO:0016627">
    <property type="term" value="F:oxidoreductase activity, acting on the CH-CH group of donors"/>
    <property type="evidence" value="ECO:0007669"/>
    <property type="project" value="InterPro"/>
</dbReference>
<sequence>MKIAFARLAQAISGFELELHTESGLQYDDWTMRRPETVDLIGREPGYRYLRARGNSIEGGTSEILRNTIAERVLGLPPEHRVDKHVAWKDLER</sequence>
<dbReference type="InterPro" id="IPR009075">
    <property type="entry name" value="AcylCo_DH/oxidase_C"/>
</dbReference>
<dbReference type="SUPFAM" id="SSF47203">
    <property type="entry name" value="Acyl-CoA dehydrogenase C-terminal domain-like"/>
    <property type="match status" value="1"/>
</dbReference>
<dbReference type="Pfam" id="PF00441">
    <property type="entry name" value="Acyl-CoA_dh_1"/>
    <property type="match status" value="1"/>
</dbReference>
<dbReference type="PANTHER" id="PTHR43292">
    <property type="entry name" value="ACYL-COA DEHYDROGENASE"/>
    <property type="match status" value="1"/>
</dbReference>
<evidence type="ECO:0000256" key="1">
    <source>
        <dbReference type="ARBA" id="ARBA00022630"/>
    </source>
</evidence>
<gene>
    <name evidence="4" type="ORF">I553_1355</name>
</gene>
<name>X8CHH1_MYCXE</name>
<feature type="domain" description="Acyl-CoA dehydrogenase/oxidase C-terminal" evidence="3">
    <location>
        <begin position="2"/>
        <end position="74"/>
    </location>
</feature>
<dbReference type="InterPro" id="IPR036250">
    <property type="entry name" value="AcylCo_DH-like_C"/>
</dbReference>
<evidence type="ECO:0000259" key="3">
    <source>
        <dbReference type="Pfam" id="PF00441"/>
    </source>
</evidence>
<evidence type="ECO:0000256" key="2">
    <source>
        <dbReference type="ARBA" id="ARBA00023002"/>
    </source>
</evidence>
<comment type="caution">
    <text evidence="4">The sequence shown here is derived from an EMBL/GenBank/DDBJ whole genome shotgun (WGS) entry which is preliminary data.</text>
</comment>
<proteinExistence type="predicted"/>
<dbReference type="EMBL" id="JAOB01000032">
    <property type="protein sequence ID" value="EUA54740.1"/>
    <property type="molecule type" value="Genomic_DNA"/>
</dbReference>
<dbReference type="GO" id="GO:0005886">
    <property type="term" value="C:plasma membrane"/>
    <property type="evidence" value="ECO:0007669"/>
    <property type="project" value="TreeGrafter"/>
</dbReference>
<dbReference type="PANTHER" id="PTHR43292:SF4">
    <property type="entry name" value="ACYL-COA DEHYDROGENASE FADE34"/>
    <property type="match status" value="1"/>
</dbReference>
<dbReference type="AlphaFoldDB" id="X8CHH1"/>
<evidence type="ECO:0000313" key="4">
    <source>
        <dbReference type="EMBL" id="EUA54740.1"/>
    </source>
</evidence>